<sequence>MDGEAGNAHEQASGLAITQTFGFGRLMLSVSETNAMPHGSAFRVTHLFAPHFIYQNSDGPWCEHHLHPKSVLWRSILDLKLKDKHRSSDIRHKTELINAGKHAQQLKWKWAGHMIRTTGERWTKLVTTWKGPKGKRGRGRPIDRWTDDLRKVAGDNWIQAAGDRAQWRQLEEAYTREGP</sequence>
<reference evidence="1 2" key="1">
    <citation type="journal article" date="2019" name="Commun. Biol.">
        <title>The bagworm genome reveals a unique fibroin gene that provides high tensile strength.</title>
        <authorList>
            <person name="Kono N."/>
            <person name="Nakamura H."/>
            <person name="Ohtoshi R."/>
            <person name="Tomita M."/>
            <person name="Numata K."/>
            <person name="Arakawa K."/>
        </authorList>
    </citation>
    <scope>NUCLEOTIDE SEQUENCE [LARGE SCALE GENOMIC DNA]</scope>
</reference>
<evidence type="ECO:0000313" key="1">
    <source>
        <dbReference type="EMBL" id="GBP91589.1"/>
    </source>
</evidence>
<proteinExistence type="predicted"/>
<comment type="caution">
    <text evidence="1">The sequence shown here is derived from an EMBL/GenBank/DDBJ whole genome shotgun (WGS) entry which is preliminary data.</text>
</comment>
<dbReference type="EMBL" id="BGZK01002185">
    <property type="protein sequence ID" value="GBP91589.1"/>
    <property type="molecule type" value="Genomic_DNA"/>
</dbReference>
<gene>
    <name evidence="1" type="ORF">EVAR_54558_1</name>
</gene>
<dbReference type="OrthoDB" id="407509at2759"/>
<dbReference type="AlphaFoldDB" id="A0A4C1ZX25"/>
<protein>
    <submittedName>
        <fullName evidence="1">Uncharacterized protein</fullName>
    </submittedName>
</protein>
<evidence type="ECO:0000313" key="2">
    <source>
        <dbReference type="Proteomes" id="UP000299102"/>
    </source>
</evidence>
<accession>A0A4C1ZX25</accession>
<keyword evidence="2" id="KW-1185">Reference proteome</keyword>
<name>A0A4C1ZX25_EUMVA</name>
<organism evidence="1 2">
    <name type="scientific">Eumeta variegata</name>
    <name type="common">Bagworm moth</name>
    <name type="synonym">Eumeta japonica</name>
    <dbReference type="NCBI Taxonomy" id="151549"/>
    <lineage>
        <taxon>Eukaryota</taxon>
        <taxon>Metazoa</taxon>
        <taxon>Ecdysozoa</taxon>
        <taxon>Arthropoda</taxon>
        <taxon>Hexapoda</taxon>
        <taxon>Insecta</taxon>
        <taxon>Pterygota</taxon>
        <taxon>Neoptera</taxon>
        <taxon>Endopterygota</taxon>
        <taxon>Lepidoptera</taxon>
        <taxon>Glossata</taxon>
        <taxon>Ditrysia</taxon>
        <taxon>Tineoidea</taxon>
        <taxon>Psychidae</taxon>
        <taxon>Oiketicinae</taxon>
        <taxon>Eumeta</taxon>
    </lineage>
</organism>
<dbReference type="Proteomes" id="UP000299102">
    <property type="component" value="Unassembled WGS sequence"/>
</dbReference>